<proteinExistence type="predicted"/>
<comment type="caution">
    <text evidence="1">The sequence shown here is derived from an EMBL/GenBank/DDBJ whole genome shotgun (WGS) entry which is preliminary data.</text>
</comment>
<evidence type="ECO:0000313" key="2">
    <source>
        <dbReference type="Proteomes" id="UP000032309"/>
    </source>
</evidence>
<keyword evidence="2" id="KW-1185">Reference proteome</keyword>
<name>A0ABQ0K1S8_9BACT</name>
<dbReference type="Proteomes" id="UP000032309">
    <property type="component" value="Unassembled WGS sequence"/>
</dbReference>
<dbReference type="EMBL" id="BAFN01000001">
    <property type="protein sequence ID" value="GAN35004.1"/>
    <property type="molecule type" value="Genomic_DNA"/>
</dbReference>
<gene>
    <name evidence="1" type="ORF">BROSI_A3550</name>
</gene>
<evidence type="ECO:0000313" key="1">
    <source>
        <dbReference type="EMBL" id="GAN35004.1"/>
    </source>
</evidence>
<organism evidence="1 2">
    <name type="scientific">Candidatus Brocadia sinica JPN1</name>
    <dbReference type="NCBI Taxonomy" id="1197129"/>
    <lineage>
        <taxon>Bacteria</taxon>
        <taxon>Pseudomonadati</taxon>
        <taxon>Planctomycetota</taxon>
        <taxon>Candidatus Brocadiia</taxon>
        <taxon>Candidatus Brocadiales</taxon>
        <taxon>Candidatus Brocadiaceae</taxon>
        <taxon>Candidatus Brocadia</taxon>
    </lineage>
</organism>
<sequence length="111" mass="12618">MESIFDIKKMKNAQPKIGAEAMAKSKRKGTFGLSYLIPVLLDVNRFSSLIVVPVMRHRNAWLSSCTIVPGKRNPLTVLRFAYFVHNPQIAKLRKTTMIRPIASEKYIICVN</sequence>
<protein>
    <submittedName>
        <fullName evidence="1">Uncharacterized protein</fullName>
    </submittedName>
</protein>
<reference evidence="2" key="1">
    <citation type="journal article" date="2015" name="Genome Announc.">
        <title>Draft Genome Sequence of an Anaerobic Ammonium-Oxidizing Bacterium, "Candidatus Brocadia sinica".</title>
        <authorList>
            <person name="Oshiki M."/>
            <person name="Shinyako-Hata K."/>
            <person name="Satoh H."/>
            <person name="Okabe S."/>
        </authorList>
    </citation>
    <scope>NUCLEOTIDE SEQUENCE [LARGE SCALE GENOMIC DNA]</scope>
    <source>
        <strain evidence="2">JPN1</strain>
    </source>
</reference>
<accession>A0ABQ0K1S8</accession>